<feature type="domain" description="Pilus formation protein N-terminal" evidence="4">
    <location>
        <begin position="67"/>
        <end position="134"/>
    </location>
</feature>
<proteinExistence type="inferred from homology"/>
<evidence type="ECO:0000259" key="4">
    <source>
        <dbReference type="Pfam" id="PF13629"/>
    </source>
</evidence>
<dbReference type="RefSeq" id="WP_002651733.1">
    <property type="nucleotide sequence ID" value="NZ_CH672376.1"/>
</dbReference>
<accession>A3ZT97</accession>
<dbReference type="GO" id="GO:0015627">
    <property type="term" value="C:type II protein secretion system complex"/>
    <property type="evidence" value="ECO:0007669"/>
    <property type="project" value="TreeGrafter"/>
</dbReference>
<dbReference type="AlphaFoldDB" id="A3ZT97"/>
<evidence type="ECO:0000256" key="1">
    <source>
        <dbReference type="RuleBase" id="RU004003"/>
    </source>
</evidence>
<evidence type="ECO:0000256" key="2">
    <source>
        <dbReference type="SAM" id="SignalP"/>
    </source>
</evidence>
<reference evidence="5 6" key="1">
    <citation type="submission" date="2006-02" db="EMBL/GenBank/DDBJ databases">
        <authorList>
            <person name="Amann R."/>
            <person name="Ferriera S."/>
            <person name="Johnson J."/>
            <person name="Kravitz S."/>
            <person name="Halpern A."/>
            <person name="Remington K."/>
            <person name="Beeson K."/>
            <person name="Tran B."/>
            <person name="Rogers Y.-H."/>
            <person name="Friedman R."/>
            <person name="Venter J.C."/>
        </authorList>
    </citation>
    <scope>NUCLEOTIDE SEQUENCE [LARGE SCALE GENOMIC DNA]</scope>
    <source>
        <strain evidence="5 6">DSM 3645</strain>
    </source>
</reference>
<comment type="caution">
    <text evidence="5">The sequence shown here is derived from an EMBL/GenBank/DDBJ whole genome shotgun (WGS) entry which is preliminary data.</text>
</comment>
<keyword evidence="2" id="KW-0732">Signal</keyword>
<evidence type="ECO:0000313" key="5">
    <source>
        <dbReference type="EMBL" id="EAQ80150.1"/>
    </source>
</evidence>
<dbReference type="PRINTS" id="PR01032">
    <property type="entry name" value="PHAGEIV"/>
</dbReference>
<dbReference type="Proteomes" id="UP000004358">
    <property type="component" value="Unassembled WGS sequence"/>
</dbReference>
<dbReference type="InterPro" id="IPR004846">
    <property type="entry name" value="T2SS/T3SS_dom"/>
</dbReference>
<dbReference type="PANTHER" id="PTHR30332">
    <property type="entry name" value="PROBABLE GENERAL SECRETION PATHWAY PROTEIN D"/>
    <property type="match status" value="1"/>
</dbReference>
<dbReference type="PANTHER" id="PTHR30332:SF17">
    <property type="entry name" value="TYPE IV PILIATION SYSTEM PROTEIN DR_0774-RELATED"/>
    <property type="match status" value="1"/>
</dbReference>
<name>A3ZT97_9BACT</name>
<feature type="signal peptide" evidence="2">
    <location>
        <begin position="1"/>
        <end position="23"/>
    </location>
</feature>
<organism evidence="5 6">
    <name type="scientific">Blastopirellula marina DSM 3645</name>
    <dbReference type="NCBI Taxonomy" id="314230"/>
    <lineage>
        <taxon>Bacteria</taxon>
        <taxon>Pseudomonadati</taxon>
        <taxon>Planctomycetota</taxon>
        <taxon>Planctomycetia</taxon>
        <taxon>Pirellulales</taxon>
        <taxon>Pirellulaceae</taxon>
        <taxon>Blastopirellula</taxon>
    </lineage>
</organism>
<evidence type="ECO:0000313" key="6">
    <source>
        <dbReference type="Proteomes" id="UP000004358"/>
    </source>
</evidence>
<dbReference type="STRING" id="314230.DSM3645_19178"/>
<dbReference type="InterPro" id="IPR050810">
    <property type="entry name" value="Bact_Secretion_Sys_Channel"/>
</dbReference>
<dbReference type="InterPro" id="IPR001775">
    <property type="entry name" value="GspD/PilQ"/>
</dbReference>
<dbReference type="OrthoDB" id="9775455at2"/>
<dbReference type="GO" id="GO:0009306">
    <property type="term" value="P:protein secretion"/>
    <property type="evidence" value="ECO:0007669"/>
    <property type="project" value="InterPro"/>
</dbReference>
<dbReference type="InterPro" id="IPR032789">
    <property type="entry name" value="T2SS-T3SS_pil_N"/>
</dbReference>
<feature type="chain" id="PRO_5002665087" evidence="2">
    <location>
        <begin position="24"/>
        <end position="540"/>
    </location>
</feature>
<comment type="similarity">
    <text evidence="1">Belongs to the bacterial secretin family.</text>
</comment>
<dbReference type="HOGENOM" id="CLU_017952_4_0_0"/>
<dbReference type="Pfam" id="PF00263">
    <property type="entry name" value="Secretin"/>
    <property type="match status" value="1"/>
</dbReference>
<protein>
    <submittedName>
        <fullName evidence="5">Probable type II secretion system protein</fullName>
    </submittedName>
</protein>
<sequence length="540" mass="58594">MTMRNLSTALATLAMILSAGGIAFGQAQEILPAPNQLEQLSSPNAATLQKQFDLIDEVLEPELIFSLMTSQSKIVRTKSPVFRVAITNPAVVEVNEFSPTEMEVIGSAVGQTTMTLWFNNADGTVSTLRYLIIVSNDDNRADLEYGKLQAHINEMFPYSRVQLFPIADKLIVRGQARDSKEAAEILAVIGDQAVNQNGNISGSGTVNVGSVARLPDAEDLETTSLINLLEVPGEQQVMLKVRVAELSRQAARELGMDFSVMEESFSIAHTIMGGAGNLSAILDGGDVELFIRAFSSNGSAKILAEPTLMTLSGQSASFIAGGEFAVPTAVGVGGIGAVSTSFRGFGTQVQFMPTVMDKDMIRLSVAPSVSSINQSLSVDGVPGLDIRGAVTTVDLREGQWLAIAGLIQDEQEASRSRLPLLGDIPYVGAAFGSQTTKRIETELVILVSPELVHPMERDQVPLYLPGMEVTEPTNKEFFLHQQIEGLPGYDYRSTVWPSYRHQIHHENFEHVRAERQARKCRGQFQESEGYYMHGPAGFSQ</sequence>
<dbReference type="PRINTS" id="PR00811">
    <property type="entry name" value="BCTERIALGSPD"/>
</dbReference>
<dbReference type="Pfam" id="PF13629">
    <property type="entry name" value="T2SS-T3SS_pil_N"/>
    <property type="match status" value="1"/>
</dbReference>
<feature type="domain" description="Type II/III secretion system secretin-like" evidence="3">
    <location>
        <begin position="294"/>
        <end position="452"/>
    </location>
</feature>
<evidence type="ECO:0000259" key="3">
    <source>
        <dbReference type="Pfam" id="PF00263"/>
    </source>
</evidence>
<gene>
    <name evidence="5" type="ORF">DSM3645_19178</name>
</gene>
<dbReference type="eggNOG" id="COG4964">
    <property type="taxonomic scope" value="Bacteria"/>
</dbReference>
<dbReference type="EMBL" id="AANZ01000010">
    <property type="protein sequence ID" value="EAQ80150.1"/>
    <property type="molecule type" value="Genomic_DNA"/>
</dbReference>